<dbReference type="OrthoDB" id="828203at2"/>
<dbReference type="AlphaFoldDB" id="A0A5C7B0K4"/>
<sequence>MSHQVPNLNSSQARISALIAGILFLLAYWYFGYDGITFSDDVYYLLAGQKFWEGTMEVNDYHFSSRWGAYVPSGLIGYLIGFDAHRISLISLLSYVATLLLLVKILPKSLPAWVLVLWFCTQVYFLHFLTKVYPDSLLVLWTCLVPIASVYRKNKPILAGIVLVVALFAGFLTKETIVLLAPFPVLLFYFDWKRKDVTYSFYLAILATGILLSAAYLSYFWIKFGDPLHRVSSINAGHYISEFTYADKSLWSMVRRLTILPIITFVERSYWALIVFALPGIVLGLKSRKTPAFEFSLAFLCLLIGFWFMTSTLDFYNPIYLNPRHLIILVPLLCLLIALGWKKWQTSIRARLWMMGLLSLGAAFSLVQLDWKMAGFQLALVGAVYAYRFKFQAIISAAILLAPALLAVPYQKNLKQYSSMIETLSSESQSTKNQSFLLTNNFLEFSEQVLFPKDKITQEKLHGLDSLLTWENAKTDTVKLLLYTYYQHAYPQEQEEIDAVLSKLKELGYVLSEEKNEGVIWKQIYVKSTIPEIN</sequence>
<protein>
    <recommendedName>
        <fullName evidence="4">4-amino-4-deoxy-L-arabinose transferase</fullName>
    </recommendedName>
</protein>
<feature type="transmembrane region" description="Helical" evidence="1">
    <location>
        <begin position="157"/>
        <end position="189"/>
    </location>
</feature>
<feature type="transmembrane region" description="Helical" evidence="1">
    <location>
        <begin position="201"/>
        <end position="222"/>
    </location>
</feature>
<keyword evidence="1" id="KW-0472">Membrane</keyword>
<feature type="transmembrane region" description="Helical" evidence="1">
    <location>
        <begin position="12"/>
        <end position="31"/>
    </location>
</feature>
<keyword evidence="1" id="KW-1133">Transmembrane helix</keyword>
<accession>A0A5C7B0K4</accession>
<name>A0A5C7B0K4_9BACT</name>
<comment type="caution">
    <text evidence="2">The sequence shown here is derived from an EMBL/GenBank/DDBJ whole genome shotgun (WGS) entry which is preliminary data.</text>
</comment>
<feature type="transmembrane region" description="Helical" evidence="1">
    <location>
        <begin position="292"/>
        <end position="309"/>
    </location>
</feature>
<feature type="transmembrane region" description="Helical" evidence="1">
    <location>
        <begin position="87"/>
        <end position="106"/>
    </location>
</feature>
<gene>
    <name evidence="2" type="ORF">ESV85_10725</name>
</gene>
<evidence type="ECO:0000313" key="2">
    <source>
        <dbReference type="EMBL" id="TXE11392.1"/>
    </source>
</evidence>
<feature type="transmembrane region" description="Helical" evidence="1">
    <location>
        <begin position="269"/>
        <end position="285"/>
    </location>
</feature>
<feature type="transmembrane region" description="Helical" evidence="1">
    <location>
        <begin position="321"/>
        <end position="340"/>
    </location>
</feature>
<keyword evidence="1" id="KW-0812">Transmembrane</keyword>
<dbReference type="RefSeq" id="WP_146917438.1">
    <property type="nucleotide sequence ID" value="NZ_VORW01000005.1"/>
</dbReference>
<feature type="transmembrane region" description="Helical" evidence="1">
    <location>
        <begin position="391"/>
        <end position="410"/>
    </location>
</feature>
<feature type="transmembrane region" description="Helical" evidence="1">
    <location>
        <begin position="352"/>
        <end position="371"/>
    </location>
</feature>
<feature type="transmembrane region" description="Helical" evidence="1">
    <location>
        <begin position="112"/>
        <end position="129"/>
    </location>
</feature>
<dbReference type="Proteomes" id="UP000321935">
    <property type="component" value="Unassembled WGS sequence"/>
</dbReference>
<evidence type="ECO:0000313" key="3">
    <source>
        <dbReference type="Proteomes" id="UP000321935"/>
    </source>
</evidence>
<dbReference type="EMBL" id="VORW01000005">
    <property type="protein sequence ID" value="TXE11392.1"/>
    <property type="molecule type" value="Genomic_DNA"/>
</dbReference>
<proteinExistence type="predicted"/>
<evidence type="ECO:0000256" key="1">
    <source>
        <dbReference type="SAM" id="Phobius"/>
    </source>
</evidence>
<organism evidence="2 3">
    <name type="scientific">Algoriphagus aquimarinus</name>
    <dbReference type="NCBI Taxonomy" id="237018"/>
    <lineage>
        <taxon>Bacteria</taxon>
        <taxon>Pseudomonadati</taxon>
        <taxon>Bacteroidota</taxon>
        <taxon>Cytophagia</taxon>
        <taxon>Cytophagales</taxon>
        <taxon>Cyclobacteriaceae</taxon>
        <taxon>Algoriphagus</taxon>
    </lineage>
</organism>
<evidence type="ECO:0008006" key="4">
    <source>
        <dbReference type="Google" id="ProtNLM"/>
    </source>
</evidence>
<reference evidence="2 3" key="1">
    <citation type="submission" date="2019-08" db="EMBL/GenBank/DDBJ databases">
        <title>Genomes sequence of Algoriphagus aquimarinus ACAM450.</title>
        <authorList>
            <person name="Bowman J.P."/>
        </authorList>
    </citation>
    <scope>NUCLEOTIDE SEQUENCE [LARGE SCALE GENOMIC DNA]</scope>
    <source>
        <strain evidence="2 3">ACAM 450</strain>
    </source>
</reference>